<dbReference type="Proteomes" id="UP001141336">
    <property type="component" value="Unassembled WGS sequence"/>
</dbReference>
<dbReference type="NCBIfam" id="NF041918">
    <property type="entry name" value="SAMP1"/>
    <property type="match status" value="1"/>
</dbReference>
<dbReference type="InterPro" id="IPR003749">
    <property type="entry name" value="ThiS/MoaD-like"/>
</dbReference>
<evidence type="ECO:0000313" key="1">
    <source>
        <dbReference type="EMBL" id="MCZ0862926.1"/>
    </source>
</evidence>
<sequence>MNEITILAFAGFRETFGEKNTVAVPKGATVLSVLHTFAETVPAAQDELFDGGHLRGHVILMYNRERIDADDAEEIAVSDGDEIVLYPPVSGG</sequence>
<dbReference type="CDD" id="cd17040">
    <property type="entry name" value="Ubl_MoaD_like"/>
    <property type="match status" value="1"/>
</dbReference>
<accession>A0ABT4IMF5</accession>
<dbReference type="Gene3D" id="3.10.20.30">
    <property type="match status" value="1"/>
</dbReference>
<protein>
    <submittedName>
        <fullName evidence="1">MoaD/ThiS family protein</fullName>
    </submittedName>
</protein>
<gene>
    <name evidence="1" type="ORF">O0S09_06635</name>
</gene>
<comment type="caution">
    <text evidence="1">The sequence shown here is derived from an EMBL/GenBank/DDBJ whole genome shotgun (WGS) entry which is preliminary data.</text>
</comment>
<reference evidence="1" key="1">
    <citation type="submission" date="2022-12" db="EMBL/GenBank/DDBJ databases">
        <title>Isolation and characterisation of novel Methanocorpusculum spp. from native Australian herbivores indicates the genus is ancestrally host-associated.</title>
        <authorList>
            <person name="Volmer J.G."/>
            <person name="Soo R.M."/>
            <person name="Evans P.N."/>
            <person name="Hoedt E.C."/>
            <person name="Astorga Alsina A.L."/>
            <person name="Woodcroft B.J."/>
            <person name="Tyson G.W."/>
            <person name="Hugenholtz P."/>
            <person name="Morrison M."/>
        </authorList>
    </citation>
    <scope>NUCLEOTIDE SEQUENCE</scope>
    <source>
        <strain evidence="1">CW153</strain>
    </source>
</reference>
<dbReference type="InterPro" id="IPR012675">
    <property type="entry name" value="Beta-grasp_dom_sf"/>
</dbReference>
<organism evidence="1 2">
    <name type="scientific">Methanocorpusculum vombati</name>
    <dbReference type="NCBI Taxonomy" id="3002864"/>
    <lineage>
        <taxon>Archaea</taxon>
        <taxon>Methanobacteriati</taxon>
        <taxon>Methanobacteriota</taxon>
        <taxon>Stenosarchaea group</taxon>
        <taxon>Methanomicrobia</taxon>
        <taxon>Methanomicrobiales</taxon>
        <taxon>Methanocorpusculaceae</taxon>
        <taxon>Methanocorpusculum</taxon>
    </lineage>
</organism>
<dbReference type="EMBL" id="JAPTGC010000007">
    <property type="protein sequence ID" value="MCZ0862926.1"/>
    <property type="molecule type" value="Genomic_DNA"/>
</dbReference>
<dbReference type="PANTHER" id="PTHR38031:SF1">
    <property type="entry name" value="SULFUR CARRIER PROTEIN CYSO"/>
    <property type="match status" value="1"/>
</dbReference>
<dbReference type="RefSeq" id="WP_268923183.1">
    <property type="nucleotide sequence ID" value="NZ_JAPTGC010000007.1"/>
</dbReference>
<name>A0ABT4IMF5_9EURY</name>
<dbReference type="InterPro" id="IPR054834">
    <property type="entry name" value="SAMP1_3"/>
</dbReference>
<dbReference type="InterPro" id="IPR016155">
    <property type="entry name" value="Mopterin_synth/thiamin_S_b"/>
</dbReference>
<evidence type="ECO:0000313" key="2">
    <source>
        <dbReference type="Proteomes" id="UP001141336"/>
    </source>
</evidence>
<proteinExistence type="predicted"/>
<dbReference type="InterPro" id="IPR052045">
    <property type="entry name" value="Sulfur_Carrier/Prot_Modifier"/>
</dbReference>
<dbReference type="SUPFAM" id="SSF54285">
    <property type="entry name" value="MoaD/ThiS"/>
    <property type="match status" value="1"/>
</dbReference>
<dbReference type="PANTHER" id="PTHR38031">
    <property type="entry name" value="SULFUR CARRIER PROTEIN SLR0821-RELATED"/>
    <property type="match status" value="1"/>
</dbReference>
<keyword evidence="2" id="KW-1185">Reference proteome</keyword>
<dbReference type="Pfam" id="PF02597">
    <property type="entry name" value="ThiS"/>
    <property type="match status" value="1"/>
</dbReference>